<sequence length="99" mass="10123">MDGNVLAIADANGEMCTQGTALVTGISSPNELDPSDVFFNPLLFFLFLLFSVNTCVASTEISTGTTIENISGGIGSAGMTGETKCALTILEARSTDAPG</sequence>
<proteinExistence type="predicted"/>
<evidence type="ECO:0000313" key="2">
    <source>
        <dbReference type="EMBL" id="KAK9140672.1"/>
    </source>
</evidence>
<dbReference type="Proteomes" id="UP001419268">
    <property type="component" value="Unassembled WGS sequence"/>
</dbReference>
<evidence type="ECO:0000313" key="3">
    <source>
        <dbReference type="Proteomes" id="UP001419268"/>
    </source>
</evidence>
<accession>A0AAP0JXC0</accession>
<keyword evidence="1" id="KW-0812">Transmembrane</keyword>
<dbReference type="AlphaFoldDB" id="A0AAP0JXC0"/>
<feature type="transmembrane region" description="Helical" evidence="1">
    <location>
        <begin position="37"/>
        <end position="56"/>
    </location>
</feature>
<reference evidence="2 3" key="1">
    <citation type="submission" date="2024-01" db="EMBL/GenBank/DDBJ databases">
        <title>Genome assemblies of Stephania.</title>
        <authorList>
            <person name="Yang L."/>
        </authorList>
    </citation>
    <scope>NUCLEOTIDE SEQUENCE [LARGE SCALE GENOMIC DNA]</scope>
    <source>
        <strain evidence="2">JXDWG</strain>
        <tissue evidence="2">Leaf</tissue>
    </source>
</reference>
<organism evidence="2 3">
    <name type="scientific">Stephania cephalantha</name>
    <dbReference type="NCBI Taxonomy" id="152367"/>
    <lineage>
        <taxon>Eukaryota</taxon>
        <taxon>Viridiplantae</taxon>
        <taxon>Streptophyta</taxon>
        <taxon>Embryophyta</taxon>
        <taxon>Tracheophyta</taxon>
        <taxon>Spermatophyta</taxon>
        <taxon>Magnoliopsida</taxon>
        <taxon>Ranunculales</taxon>
        <taxon>Menispermaceae</taxon>
        <taxon>Menispermoideae</taxon>
        <taxon>Cissampelideae</taxon>
        <taxon>Stephania</taxon>
    </lineage>
</organism>
<keyword evidence="1" id="KW-0472">Membrane</keyword>
<gene>
    <name evidence="2" type="ORF">Scep_010353</name>
</gene>
<keyword evidence="3" id="KW-1185">Reference proteome</keyword>
<protein>
    <submittedName>
        <fullName evidence="2">Uncharacterized protein</fullName>
    </submittedName>
</protein>
<dbReference type="EMBL" id="JBBNAG010000004">
    <property type="protein sequence ID" value="KAK9140672.1"/>
    <property type="molecule type" value="Genomic_DNA"/>
</dbReference>
<evidence type="ECO:0000256" key="1">
    <source>
        <dbReference type="SAM" id="Phobius"/>
    </source>
</evidence>
<keyword evidence="1" id="KW-1133">Transmembrane helix</keyword>
<name>A0AAP0JXC0_9MAGN</name>
<comment type="caution">
    <text evidence="2">The sequence shown here is derived from an EMBL/GenBank/DDBJ whole genome shotgun (WGS) entry which is preliminary data.</text>
</comment>